<keyword evidence="8" id="KW-1185">Reference proteome</keyword>
<proteinExistence type="inferred from homology"/>
<dbReference type="STRING" id="1705.CA21670_07440"/>
<organism evidence="7 8">
    <name type="scientific">Corynebacterium stationis</name>
    <dbReference type="NCBI Taxonomy" id="1705"/>
    <lineage>
        <taxon>Bacteria</taxon>
        <taxon>Bacillati</taxon>
        <taxon>Actinomycetota</taxon>
        <taxon>Actinomycetes</taxon>
        <taxon>Mycobacteriales</taxon>
        <taxon>Corynebacteriaceae</taxon>
        <taxon>Corynebacterium</taxon>
    </lineage>
</organism>
<keyword evidence="4" id="KW-0378">Hydrolase</keyword>
<dbReference type="InterPro" id="IPR014577">
    <property type="entry name" value="UCP033093_metalloPase"/>
</dbReference>
<evidence type="ECO:0000256" key="5">
    <source>
        <dbReference type="ARBA" id="ARBA00022839"/>
    </source>
</evidence>
<evidence type="ECO:0000256" key="4">
    <source>
        <dbReference type="ARBA" id="ARBA00022801"/>
    </source>
</evidence>
<gene>
    <name evidence="7" type="ORF">AYJ05_02980</name>
</gene>
<evidence type="ECO:0000259" key="6">
    <source>
        <dbReference type="Pfam" id="PF00149"/>
    </source>
</evidence>
<dbReference type="Gene3D" id="3.60.21.10">
    <property type="match status" value="1"/>
</dbReference>
<sequence length="387" mass="42187">MTKTTFIHTSDFQLGMQRWFLTGEAQARFDDARLESIKRLGELAISSGAEFIVVAGDVFERNSLSSQVTGRAREALENLPVPVFLLPGNHDPLIADSVFFTALNKETAPDVHVISDTEPFVLREGVEIVGAPFKARTAAYDLVADMLAPLESTENIRVAIGHGQIHGWGDAEKLDAIDLKNVEDNINNGVIDYLALGDTHSTMELGSTGSVWFSGSPETTDFKHLPDGGGESDSGNALVVTIEKNSASDVEVSVVKEAIGQWVFESISMDINSEEDVDRFVQQLQSYPDKHRTVIKYGLRGTINLAAQTKLDSAIAQLEPVFASLKPRQRVMDLHLAPEDDELASLSLTGFAASALNELMEDIQSDPKSVSRDAANLLFRLTRKDAS</sequence>
<dbReference type="InterPro" id="IPR050535">
    <property type="entry name" value="DNA_Repair-Maintenance_Comp"/>
</dbReference>
<dbReference type="PIRSF" id="PIRSF033093">
    <property type="entry name" value="UCP_ML1119"/>
    <property type="match status" value="1"/>
</dbReference>
<dbReference type="SUPFAM" id="SSF56300">
    <property type="entry name" value="Metallo-dependent phosphatases"/>
    <property type="match status" value="1"/>
</dbReference>
<dbReference type="InterPro" id="IPR004843">
    <property type="entry name" value="Calcineurin-like_PHP"/>
</dbReference>
<evidence type="ECO:0000256" key="1">
    <source>
        <dbReference type="ARBA" id="ARBA00010555"/>
    </source>
</evidence>
<dbReference type="InterPro" id="IPR041796">
    <property type="entry name" value="Mre11_N"/>
</dbReference>
<dbReference type="InterPro" id="IPR029052">
    <property type="entry name" value="Metallo-depent_PP-like"/>
</dbReference>
<dbReference type="Proteomes" id="UP000076947">
    <property type="component" value="Unassembled WGS sequence"/>
</dbReference>
<evidence type="ECO:0000256" key="3">
    <source>
        <dbReference type="ARBA" id="ARBA00022722"/>
    </source>
</evidence>
<dbReference type="GO" id="GO:0004527">
    <property type="term" value="F:exonuclease activity"/>
    <property type="evidence" value="ECO:0007669"/>
    <property type="project" value="UniProtKB-KW"/>
</dbReference>
<dbReference type="CDD" id="cd00840">
    <property type="entry name" value="MPP_Mre11_N"/>
    <property type="match status" value="1"/>
</dbReference>
<protein>
    <recommendedName>
        <fullName evidence="2">Nuclease SbcCD subunit D</fullName>
    </recommendedName>
</protein>
<dbReference type="PANTHER" id="PTHR30337">
    <property type="entry name" value="COMPONENT OF ATP-DEPENDENT DSDNA EXONUCLEASE"/>
    <property type="match status" value="1"/>
</dbReference>
<evidence type="ECO:0000313" key="8">
    <source>
        <dbReference type="Proteomes" id="UP000076947"/>
    </source>
</evidence>
<dbReference type="PANTHER" id="PTHR30337:SF0">
    <property type="entry name" value="NUCLEASE SBCCD SUBUNIT D"/>
    <property type="match status" value="1"/>
</dbReference>
<comment type="caution">
    <text evidence="7">The sequence shown here is derived from an EMBL/GenBank/DDBJ whole genome shotgun (WGS) entry which is preliminary data.</text>
</comment>
<feature type="domain" description="Calcineurin-like phosphoesterase" evidence="6">
    <location>
        <begin position="5"/>
        <end position="200"/>
    </location>
</feature>
<comment type="similarity">
    <text evidence="1">Belongs to the SbcD family.</text>
</comment>
<keyword evidence="5 7" id="KW-0269">Exonuclease</keyword>
<dbReference type="AlphaFoldDB" id="A0A177IUY2"/>
<dbReference type="EMBL" id="LSTQ01000001">
    <property type="protein sequence ID" value="OAH32640.1"/>
    <property type="molecule type" value="Genomic_DNA"/>
</dbReference>
<dbReference type="Pfam" id="PF00149">
    <property type="entry name" value="Metallophos"/>
    <property type="match status" value="1"/>
</dbReference>
<dbReference type="OrthoDB" id="9773856at2"/>
<evidence type="ECO:0000256" key="2">
    <source>
        <dbReference type="ARBA" id="ARBA00013365"/>
    </source>
</evidence>
<keyword evidence="3" id="KW-0540">Nuclease</keyword>
<reference evidence="8" key="1">
    <citation type="submission" date="2016-02" db="EMBL/GenBank/DDBJ databases">
        <authorList>
            <person name="Kaur G."/>
            <person name="Nair G.R."/>
            <person name="Mayilraj S."/>
        </authorList>
    </citation>
    <scope>NUCLEOTIDE SEQUENCE [LARGE SCALE GENOMIC DNA]</scope>
    <source>
        <strain evidence="8">GA-15</strain>
    </source>
</reference>
<accession>A0A177IUY2</accession>
<name>A0A177IUY2_9CORY</name>
<dbReference type="RefSeq" id="WP_066837250.1">
    <property type="nucleotide sequence ID" value="NZ_LSTQ01000001.1"/>
</dbReference>
<evidence type="ECO:0000313" key="7">
    <source>
        <dbReference type="EMBL" id="OAH32640.1"/>
    </source>
</evidence>